<name>A0A117KV75_ARCFL</name>
<dbReference type="SUPFAM" id="SSF56349">
    <property type="entry name" value="DNA breaking-rejoining enzymes"/>
    <property type="match status" value="1"/>
</dbReference>
<dbReference type="Pfam" id="PF00589">
    <property type="entry name" value="Phage_integrase"/>
    <property type="match status" value="1"/>
</dbReference>
<dbReference type="GO" id="GO:0006310">
    <property type="term" value="P:DNA recombination"/>
    <property type="evidence" value="ECO:0007669"/>
    <property type="project" value="UniProtKB-KW"/>
</dbReference>
<evidence type="ECO:0000313" key="4">
    <source>
        <dbReference type="EMBL" id="KUK07763.1"/>
    </source>
</evidence>
<keyword evidence="1" id="KW-0233">DNA recombination</keyword>
<comment type="caution">
    <text evidence="4">The sequence shown here is derived from an EMBL/GenBank/DDBJ whole genome shotgun (WGS) entry which is preliminary data.</text>
</comment>
<dbReference type="EMBL" id="LGEX01000001">
    <property type="protein sequence ID" value="KUK07763.1"/>
    <property type="molecule type" value="Genomic_DNA"/>
</dbReference>
<dbReference type="Gene3D" id="1.10.443.10">
    <property type="entry name" value="Intergrase catalytic core"/>
    <property type="match status" value="1"/>
</dbReference>
<organism evidence="4 5">
    <name type="scientific">Archaeoglobus fulgidus</name>
    <dbReference type="NCBI Taxonomy" id="2234"/>
    <lineage>
        <taxon>Archaea</taxon>
        <taxon>Methanobacteriati</taxon>
        <taxon>Methanobacteriota</taxon>
        <taxon>Archaeoglobi</taxon>
        <taxon>Archaeoglobales</taxon>
        <taxon>Archaeoglobaceae</taxon>
        <taxon>Archaeoglobus</taxon>
    </lineage>
</organism>
<evidence type="ECO:0000256" key="1">
    <source>
        <dbReference type="ARBA" id="ARBA00023172"/>
    </source>
</evidence>
<accession>A0A117KV75</accession>
<evidence type="ECO:0000313" key="5">
    <source>
        <dbReference type="Proteomes" id="UP000054015"/>
    </source>
</evidence>
<keyword evidence="2" id="KW-0175">Coiled coil</keyword>
<dbReference type="InterPro" id="IPR013762">
    <property type="entry name" value="Integrase-like_cat_sf"/>
</dbReference>
<dbReference type="InterPro" id="IPR002104">
    <property type="entry name" value="Integrase_catalytic"/>
</dbReference>
<feature type="coiled-coil region" evidence="2">
    <location>
        <begin position="204"/>
        <end position="254"/>
    </location>
</feature>
<dbReference type="PROSITE" id="PS51898">
    <property type="entry name" value="TYR_RECOMBINASE"/>
    <property type="match status" value="1"/>
</dbReference>
<dbReference type="PANTHER" id="PTHR30349">
    <property type="entry name" value="PHAGE INTEGRASE-RELATED"/>
    <property type="match status" value="1"/>
</dbReference>
<sequence length="256" mass="29582">MNSRDRAFISMLYETGARIGEIGSMRIKDVLFDDYGAVVWLPKSKTVRRKLRVVYSARYLAEWVANHPLKEDPEAPLWIKLTGKNAFKGMEYADINIQLKKIAKRAGIKKRIYPHLFRHTRATRLLAKVPESIGAKYMGWVPGSDMVKVYVHLSSEDVDEAILQMHGIKRGGNGNDLEVKRCPRCTFINPATSRFCSRCGLPLSEEAALELEEWERRKAEALQKMTDPEFLRIFMSLNDEVKRLKEEIERLRAERK</sequence>
<dbReference type="InterPro" id="IPR011010">
    <property type="entry name" value="DNA_brk_join_enz"/>
</dbReference>
<dbReference type="GO" id="GO:0015074">
    <property type="term" value="P:DNA integration"/>
    <property type="evidence" value="ECO:0007669"/>
    <property type="project" value="InterPro"/>
</dbReference>
<reference evidence="5" key="1">
    <citation type="journal article" date="2015" name="MBio">
        <title>Genome-Resolved Metagenomic Analysis Reveals Roles for Candidate Phyla and Other Microbial Community Members in Biogeochemical Transformations in Oil Reservoirs.</title>
        <authorList>
            <person name="Hu P."/>
            <person name="Tom L."/>
            <person name="Singh A."/>
            <person name="Thomas B.C."/>
            <person name="Baker B.J."/>
            <person name="Piceno Y.M."/>
            <person name="Andersen G.L."/>
            <person name="Banfield J.F."/>
        </authorList>
    </citation>
    <scope>NUCLEOTIDE SEQUENCE [LARGE SCALE GENOMIC DNA]</scope>
</reference>
<evidence type="ECO:0000256" key="2">
    <source>
        <dbReference type="SAM" id="Coils"/>
    </source>
</evidence>
<dbReference type="PATRIC" id="fig|2234.7.peg.737"/>
<dbReference type="Proteomes" id="UP000054015">
    <property type="component" value="Unassembled WGS sequence"/>
</dbReference>
<protein>
    <submittedName>
        <fullName evidence="4">Integrase family protein</fullName>
    </submittedName>
</protein>
<dbReference type="AlphaFoldDB" id="A0A117KV75"/>
<dbReference type="GO" id="GO:0003677">
    <property type="term" value="F:DNA binding"/>
    <property type="evidence" value="ECO:0007669"/>
    <property type="project" value="InterPro"/>
</dbReference>
<feature type="domain" description="Tyr recombinase" evidence="3">
    <location>
        <begin position="1"/>
        <end position="163"/>
    </location>
</feature>
<evidence type="ECO:0000259" key="3">
    <source>
        <dbReference type="PROSITE" id="PS51898"/>
    </source>
</evidence>
<dbReference type="InterPro" id="IPR050090">
    <property type="entry name" value="Tyrosine_recombinase_XerCD"/>
</dbReference>
<gene>
    <name evidence="4" type="ORF">XD48_0098</name>
</gene>
<proteinExistence type="predicted"/>
<dbReference type="PANTHER" id="PTHR30349:SF87">
    <property type="entry name" value="TRANSPOSASE A"/>
    <property type="match status" value="1"/>
</dbReference>
<dbReference type="CDD" id="cd00397">
    <property type="entry name" value="DNA_BRE_C"/>
    <property type="match status" value="1"/>
</dbReference>